<gene>
    <name evidence="1" type="ORF">IRJ41_020935</name>
</gene>
<protein>
    <submittedName>
        <fullName evidence="1">Uncharacterized protein</fullName>
    </submittedName>
</protein>
<dbReference type="Proteomes" id="UP001059041">
    <property type="component" value="Linkage Group LG9"/>
</dbReference>
<dbReference type="AlphaFoldDB" id="A0A9W7WPD8"/>
<sequence length="250" mass="28777">SRCYKDLVPDTAEIMYVMHELKEKKCTDSTLLSNLDFAECFLREHPLHRFSMLLVKGNGLCVEIGNSQSIVFTVSSDSQHNTYVNLNIYSYNKVCRETIVESHFFGHSCQDEIQSCFIQAREAVPESGLNRLTIKCNRFTIIYTNNKISQHKTLETKCQFKLQTITVEGLLERKIWLQKEKATSHGLIACVDHLIKLYLTTSDAPKTECRFILHADKEVIRIVSLGNLQNREYVLLYDDAGVSMFPPTWQ</sequence>
<name>A0A9W7WPD8_TRIRA</name>
<comment type="caution">
    <text evidence="1">The sequence shown here is derived from an EMBL/GenBank/DDBJ whole genome shotgun (WGS) entry which is preliminary data.</text>
</comment>
<dbReference type="EMBL" id="JAFHDT010000009">
    <property type="protein sequence ID" value="KAI7805878.1"/>
    <property type="molecule type" value="Genomic_DNA"/>
</dbReference>
<evidence type="ECO:0000313" key="2">
    <source>
        <dbReference type="Proteomes" id="UP001059041"/>
    </source>
</evidence>
<evidence type="ECO:0000313" key="1">
    <source>
        <dbReference type="EMBL" id="KAI7805878.1"/>
    </source>
</evidence>
<proteinExistence type="predicted"/>
<accession>A0A9W7WPD8</accession>
<reference evidence="1" key="1">
    <citation type="submission" date="2021-02" db="EMBL/GenBank/DDBJ databases">
        <title>Comparative genomics reveals that relaxation of natural selection precedes convergent phenotypic evolution of cavefish.</title>
        <authorList>
            <person name="Peng Z."/>
        </authorList>
    </citation>
    <scope>NUCLEOTIDE SEQUENCE</scope>
    <source>
        <tissue evidence="1">Muscle</tissue>
    </source>
</reference>
<organism evidence="1 2">
    <name type="scientific">Triplophysa rosa</name>
    <name type="common">Cave loach</name>
    <dbReference type="NCBI Taxonomy" id="992332"/>
    <lineage>
        <taxon>Eukaryota</taxon>
        <taxon>Metazoa</taxon>
        <taxon>Chordata</taxon>
        <taxon>Craniata</taxon>
        <taxon>Vertebrata</taxon>
        <taxon>Euteleostomi</taxon>
        <taxon>Actinopterygii</taxon>
        <taxon>Neopterygii</taxon>
        <taxon>Teleostei</taxon>
        <taxon>Ostariophysi</taxon>
        <taxon>Cypriniformes</taxon>
        <taxon>Nemacheilidae</taxon>
        <taxon>Triplophysa</taxon>
    </lineage>
</organism>
<feature type="non-terminal residue" evidence="1">
    <location>
        <position position="1"/>
    </location>
</feature>
<keyword evidence="2" id="KW-1185">Reference proteome</keyword>